<accession>A0A3A3H4H8</accession>
<gene>
    <name evidence="1" type="ORF">DQX05_10595</name>
</gene>
<comment type="caution">
    <text evidence="1">The sequence shown here is derived from an EMBL/GenBank/DDBJ whole genome shotgun (WGS) entry which is preliminary data.</text>
</comment>
<dbReference type="Proteomes" id="UP000266177">
    <property type="component" value="Unassembled WGS sequence"/>
</dbReference>
<dbReference type="OrthoDB" id="2891103at2"/>
<name>A0A3A3H4H8_PANTH</name>
<evidence type="ECO:0000313" key="2">
    <source>
        <dbReference type="Proteomes" id="UP000266177"/>
    </source>
</evidence>
<sequence length="65" mass="7436">MRVKNFLSKLTGFQPAAARCILTRRVVSCRSDVLCIMQKVSSWEYYADRDTGEECTRPTKVRCGC</sequence>
<reference evidence="1 2" key="1">
    <citation type="submission" date="2018-09" db="EMBL/GenBank/DDBJ databases">
        <title>Paenibacillus SK2017-BO5.</title>
        <authorList>
            <person name="Piskunova J.V."/>
            <person name="Dubiley S.A."/>
            <person name="Severinov K.V."/>
        </authorList>
    </citation>
    <scope>NUCLEOTIDE SEQUENCE [LARGE SCALE GENOMIC DNA]</scope>
    <source>
        <strain evidence="1 2">BO5</strain>
    </source>
</reference>
<organism evidence="1 2">
    <name type="scientific">Paenibacillus thiaminolyticus</name>
    <name type="common">Bacillus thiaminolyticus</name>
    <dbReference type="NCBI Taxonomy" id="49283"/>
    <lineage>
        <taxon>Bacteria</taxon>
        <taxon>Bacillati</taxon>
        <taxon>Bacillota</taxon>
        <taxon>Bacilli</taxon>
        <taxon>Bacillales</taxon>
        <taxon>Paenibacillaceae</taxon>
        <taxon>Paenibacillus</taxon>
    </lineage>
</organism>
<dbReference type="AlphaFoldDB" id="A0A3A3H4H8"/>
<dbReference type="EMBL" id="QYZD01000007">
    <property type="protein sequence ID" value="RJG24300.1"/>
    <property type="molecule type" value="Genomic_DNA"/>
</dbReference>
<evidence type="ECO:0000313" key="1">
    <source>
        <dbReference type="EMBL" id="RJG24300.1"/>
    </source>
</evidence>
<proteinExistence type="predicted"/>
<protein>
    <submittedName>
        <fullName evidence="1">Uncharacterized protein</fullName>
    </submittedName>
</protein>